<keyword evidence="1" id="KW-0223">Dioxygenase</keyword>
<gene>
    <name evidence="1" type="ORF">A6769_17355</name>
</gene>
<dbReference type="SUPFAM" id="SSF51197">
    <property type="entry name" value="Clavaminate synthase-like"/>
    <property type="match status" value="1"/>
</dbReference>
<organism evidence="1 2">
    <name type="scientific">Nostoc punctiforme NIES-2108</name>
    <dbReference type="NCBI Taxonomy" id="1356359"/>
    <lineage>
        <taxon>Bacteria</taxon>
        <taxon>Bacillati</taxon>
        <taxon>Cyanobacteriota</taxon>
        <taxon>Cyanophyceae</taxon>
        <taxon>Nostocales</taxon>
        <taxon>Nostocaceae</taxon>
        <taxon>Nostoc</taxon>
    </lineage>
</organism>
<evidence type="ECO:0000313" key="2">
    <source>
        <dbReference type="Proteomes" id="UP000252085"/>
    </source>
</evidence>
<proteinExistence type="predicted"/>
<protein>
    <submittedName>
        <fullName evidence="1">Phytanoyl-CoA dioxygenase</fullName>
    </submittedName>
</protein>
<keyword evidence="1" id="KW-0560">Oxidoreductase</keyword>
<dbReference type="GO" id="GO:0016706">
    <property type="term" value="F:2-oxoglutarate-dependent dioxygenase activity"/>
    <property type="evidence" value="ECO:0007669"/>
    <property type="project" value="UniProtKB-ARBA"/>
</dbReference>
<dbReference type="Pfam" id="PF05721">
    <property type="entry name" value="PhyH"/>
    <property type="match status" value="1"/>
</dbReference>
<comment type="caution">
    <text evidence="1">The sequence shown here is derived from an EMBL/GenBank/DDBJ whole genome shotgun (WGS) entry which is preliminary data.</text>
</comment>
<dbReference type="AlphaFoldDB" id="A0A367RHN9"/>
<dbReference type="Proteomes" id="UP000252085">
    <property type="component" value="Unassembled WGS sequence"/>
</dbReference>
<evidence type="ECO:0000313" key="1">
    <source>
        <dbReference type="EMBL" id="RCJ36077.1"/>
    </source>
</evidence>
<name>A0A367RHN9_NOSPU</name>
<dbReference type="InterPro" id="IPR008775">
    <property type="entry name" value="Phytyl_CoA_dOase-like"/>
</dbReference>
<sequence length="274" mass="31500">MSSYTQSEYPNNKTYLSSSVLVGKELEKQGWLLFKNIVDNQLVEKLKLDLDKANTIARHIQIKNDVAQNTDGTINHLLGLGDSFMEFLERMYLKEAITSYFGGNYILNIFGGVNNLKNHPSYLLNIHRDVRSFTGNLKLMLQMIVMLDDFTLENGATYFMNRGHYLADRPSEKLFYENSTRAVGKSGSIILFDANLWHAAGSNQTDEPRRALTLCFTKPFVKQQLDLPRYFGYDYVTSLSEEMKQILGYNALVPTNLEEWYQPPEKRFYKPGQG</sequence>
<dbReference type="EMBL" id="LXQE01000150">
    <property type="protein sequence ID" value="RCJ36077.1"/>
    <property type="molecule type" value="Genomic_DNA"/>
</dbReference>
<dbReference type="Gene3D" id="2.60.120.620">
    <property type="entry name" value="q2cbj1_9rhob like domain"/>
    <property type="match status" value="1"/>
</dbReference>
<reference evidence="2" key="1">
    <citation type="submission" date="2016-04" db="EMBL/GenBank/DDBJ databases">
        <authorList>
            <person name="Tabuchi Yagui T.R."/>
        </authorList>
    </citation>
    <scope>NUCLEOTIDE SEQUENCE [LARGE SCALE GENOMIC DNA]</scope>
</reference>
<accession>A0A367RHN9</accession>